<evidence type="ECO:0000313" key="5">
    <source>
        <dbReference type="Proteomes" id="UP001250538"/>
    </source>
</evidence>
<organism evidence="4 5">
    <name type="scientific">Paenibacillus suaedae</name>
    <dbReference type="NCBI Taxonomy" id="3077233"/>
    <lineage>
        <taxon>Bacteria</taxon>
        <taxon>Bacillati</taxon>
        <taxon>Bacillota</taxon>
        <taxon>Bacilli</taxon>
        <taxon>Bacillales</taxon>
        <taxon>Paenibacillaceae</taxon>
        <taxon>Paenibacillus</taxon>
    </lineage>
</organism>
<name>A0AAJ2JS28_9BACL</name>
<dbReference type="InterPro" id="IPR011991">
    <property type="entry name" value="ArsR-like_HTH"/>
</dbReference>
<dbReference type="PANTHER" id="PTHR38600">
    <property type="entry name" value="TRANSCRIPTIONAL REGULATORY PROTEIN"/>
    <property type="match status" value="1"/>
</dbReference>
<dbReference type="Proteomes" id="UP001250538">
    <property type="component" value="Unassembled WGS sequence"/>
</dbReference>
<proteinExistence type="predicted"/>
<keyword evidence="1" id="KW-0238">DNA-binding</keyword>
<feature type="compositionally biased region" description="Basic and acidic residues" evidence="2">
    <location>
        <begin position="187"/>
        <end position="204"/>
    </location>
</feature>
<dbReference type="InterPro" id="IPR001845">
    <property type="entry name" value="HTH_ArsR_DNA-bd_dom"/>
</dbReference>
<dbReference type="AlphaFoldDB" id="A0AAJ2JS28"/>
<evidence type="ECO:0000256" key="2">
    <source>
        <dbReference type="SAM" id="MobiDB-lite"/>
    </source>
</evidence>
<dbReference type="GO" id="GO:0003700">
    <property type="term" value="F:DNA-binding transcription factor activity"/>
    <property type="evidence" value="ECO:0007669"/>
    <property type="project" value="InterPro"/>
</dbReference>
<dbReference type="Gene3D" id="1.10.10.10">
    <property type="entry name" value="Winged helix-like DNA-binding domain superfamily/Winged helix DNA-binding domain"/>
    <property type="match status" value="1"/>
</dbReference>
<reference evidence="5" key="1">
    <citation type="submission" date="2023-09" db="EMBL/GenBank/DDBJ databases">
        <title>Paenibacillus sp. chi10 Genome sequencing and assembly.</title>
        <authorList>
            <person name="Kim I."/>
        </authorList>
    </citation>
    <scope>NUCLEOTIDE SEQUENCE [LARGE SCALE GENOMIC DNA]</scope>
    <source>
        <strain evidence="5">chi10</strain>
    </source>
</reference>
<dbReference type="CDD" id="cd00090">
    <property type="entry name" value="HTH_ARSR"/>
    <property type="match status" value="1"/>
</dbReference>
<dbReference type="Pfam" id="PF01022">
    <property type="entry name" value="HTH_5"/>
    <property type="match status" value="1"/>
</dbReference>
<evidence type="ECO:0000259" key="3">
    <source>
        <dbReference type="SMART" id="SM00418"/>
    </source>
</evidence>
<accession>A0AAJ2JS28</accession>
<dbReference type="EMBL" id="JAVYAA010000001">
    <property type="protein sequence ID" value="MDT8974644.1"/>
    <property type="molecule type" value="Genomic_DNA"/>
</dbReference>
<gene>
    <name evidence="4" type="ORF">RQP50_00140</name>
</gene>
<sequence length="231" mass="27047">MTVTSVYKIQTHEQLKAIADPLRTKMLMNLVKQEYTGQQLAEMLGITRNNIYFHLKELEKHQVIHVVRKEEKNGIVQKYYRAVASRFIPEDHLLPSMDLIETSRQVFMETVEVTRTKIESAPAASFALNSSNMDMRKNIASTYQVMATEENFHAFVEEFKQLLDKHFTKHEKYGKQETNETNGMNEGNKDQNREQDERKQYVPLTEKTKDQKSYYISLIAFQDDSEEIAIQ</sequence>
<dbReference type="SMART" id="SM00418">
    <property type="entry name" value="HTH_ARSR"/>
    <property type="match status" value="1"/>
</dbReference>
<dbReference type="RefSeq" id="WP_175560588.1">
    <property type="nucleotide sequence ID" value="NZ_JAVYAA010000001.1"/>
</dbReference>
<keyword evidence="5" id="KW-1185">Reference proteome</keyword>
<evidence type="ECO:0000313" key="4">
    <source>
        <dbReference type="EMBL" id="MDT8974644.1"/>
    </source>
</evidence>
<feature type="domain" description="HTH arsR-type" evidence="3">
    <location>
        <begin position="13"/>
        <end position="99"/>
    </location>
</feature>
<feature type="region of interest" description="Disordered" evidence="2">
    <location>
        <begin position="173"/>
        <end position="204"/>
    </location>
</feature>
<dbReference type="PANTHER" id="PTHR38600:SF2">
    <property type="entry name" value="SLL0088 PROTEIN"/>
    <property type="match status" value="1"/>
</dbReference>
<comment type="caution">
    <text evidence="4">The sequence shown here is derived from an EMBL/GenBank/DDBJ whole genome shotgun (WGS) entry which is preliminary data.</text>
</comment>
<protein>
    <submittedName>
        <fullName evidence="4">Winged helix-turn-helix domain-containing protein</fullName>
    </submittedName>
</protein>
<dbReference type="InterPro" id="IPR036388">
    <property type="entry name" value="WH-like_DNA-bd_sf"/>
</dbReference>
<dbReference type="GO" id="GO:0003677">
    <property type="term" value="F:DNA binding"/>
    <property type="evidence" value="ECO:0007669"/>
    <property type="project" value="UniProtKB-KW"/>
</dbReference>
<dbReference type="SUPFAM" id="SSF46785">
    <property type="entry name" value="Winged helix' DNA-binding domain"/>
    <property type="match status" value="1"/>
</dbReference>
<evidence type="ECO:0000256" key="1">
    <source>
        <dbReference type="ARBA" id="ARBA00023125"/>
    </source>
</evidence>
<dbReference type="InterPro" id="IPR036390">
    <property type="entry name" value="WH_DNA-bd_sf"/>
</dbReference>